<proteinExistence type="predicted"/>
<dbReference type="AlphaFoldDB" id="A0A0D2MFF5"/>
<evidence type="ECO:0000313" key="1">
    <source>
        <dbReference type="EMBL" id="KIZ01870.1"/>
    </source>
</evidence>
<keyword evidence="2" id="KW-1185">Reference proteome</keyword>
<name>A0A0D2MFF5_9CHLO</name>
<dbReference type="KEGG" id="mng:MNEG_6087"/>
<accession>A0A0D2MFF5</accession>
<dbReference type="OrthoDB" id="533562at2759"/>
<evidence type="ECO:0008006" key="3">
    <source>
        <dbReference type="Google" id="ProtNLM"/>
    </source>
</evidence>
<evidence type="ECO:0000313" key="2">
    <source>
        <dbReference type="Proteomes" id="UP000054498"/>
    </source>
</evidence>
<dbReference type="RefSeq" id="XP_013900889.1">
    <property type="nucleotide sequence ID" value="XM_014045435.1"/>
</dbReference>
<dbReference type="Proteomes" id="UP000054498">
    <property type="component" value="Unassembled WGS sequence"/>
</dbReference>
<protein>
    <recommendedName>
        <fullName evidence="3">FAS1 domain-containing protein</fullName>
    </recommendedName>
</protein>
<dbReference type="Gene3D" id="2.30.180.10">
    <property type="entry name" value="FAS1 domain"/>
    <property type="match status" value="1"/>
</dbReference>
<dbReference type="InterPro" id="IPR036378">
    <property type="entry name" value="FAS1_dom_sf"/>
</dbReference>
<dbReference type="SUPFAM" id="SSF82153">
    <property type="entry name" value="FAS1 domain"/>
    <property type="match status" value="1"/>
</dbReference>
<dbReference type="EMBL" id="KK101178">
    <property type="protein sequence ID" value="KIZ01870.1"/>
    <property type="molecule type" value="Genomic_DNA"/>
</dbReference>
<sequence>MTKNAGLMKQVMYYHFVTGSNGAKAVYPTWSLKAGTTLDTMYMSSTTKKHYQLFVGSAVGTKVLIKSAGTSAYTYMPNIKCGAGVAHGIDNLLLPMALTTIAKYI</sequence>
<gene>
    <name evidence="1" type="ORF">MNEG_6087</name>
</gene>
<organism evidence="1 2">
    <name type="scientific">Monoraphidium neglectum</name>
    <dbReference type="NCBI Taxonomy" id="145388"/>
    <lineage>
        <taxon>Eukaryota</taxon>
        <taxon>Viridiplantae</taxon>
        <taxon>Chlorophyta</taxon>
        <taxon>core chlorophytes</taxon>
        <taxon>Chlorophyceae</taxon>
        <taxon>CS clade</taxon>
        <taxon>Sphaeropleales</taxon>
        <taxon>Selenastraceae</taxon>
        <taxon>Monoraphidium</taxon>
    </lineage>
</organism>
<reference evidence="1 2" key="1">
    <citation type="journal article" date="2013" name="BMC Genomics">
        <title>Reconstruction of the lipid metabolism for the microalga Monoraphidium neglectum from its genome sequence reveals characteristics suitable for biofuel production.</title>
        <authorList>
            <person name="Bogen C."/>
            <person name="Al-Dilaimi A."/>
            <person name="Albersmeier A."/>
            <person name="Wichmann J."/>
            <person name="Grundmann M."/>
            <person name="Rupp O."/>
            <person name="Lauersen K.J."/>
            <person name="Blifernez-Klassen O."/>
            <person name="Kalinowski J."/>
            <person name="Goesmann A."/>
            <person name="Mussgnug J.H."/>
            <person name="Kruse O."/>
        </authorList>
    </citation>
    <scope>NUCLEOTIDE SEQUENCE [LARGE SCALE GENOMIC DNA]</scope>
    <source>
        <strain evidence="1 2">SAG 48.87</strain>
    </source>
</reference>
<dbReference type="GeneID" id="25738963"/>